<keyword evidence="2" id="KW-0677">Repeat</keyword>
<dbReference type="CDD" id="cd00200">
    <property type="entry name" value="WD40"/>
    <property type="match status" value="1"/>
</dbReference>
<dbReference type="PROSITE" id="PS00678">
    <property type="entry name" value="WD_REPEATS_1"/>
    <property type="match status" value="5"/>
</dbReference>
<dbReference type="PROSITE" id="PS50294">
    <property type="entry name" value="WD_REPEATS_REGION"/>
    <property type="match status" value="6"/>
</dbReference>
<gene>
    <name evidence="4" type="ORF">POCTA_138.1.T1750008</name>
</gene>
<dbReference type="Pfam" id="PF00400">
    <property type="entry name" value="WD40"/>
    <property type="match status" value="2"/>
</dbReference>
<keyword evidence="5" id="KW-1185">Reference proteome</keyword>
<evidence type="ECO:0000313" key="5">
    <source>
        <dbReference type="Proteomes" id="UP000683925"/>
    </source>
</evidence>
<dbReference type="OrthoDB" id="7875889at2759"/>
<feature type="repeat" description="WD" evidence="3">
    <location>
        <begin position="428"/>
        <end position="460"/>
    </location>
</feature>
<evidence type="ECO:0000256" key="2">
    <source>
        <dbReference type="ARBA" id="ARBA00022737"/>
    </source>
</evidence>
<dbReference type="InterPro" id="IPR001680">
    <property type="entry name" value="WD40_rpt"/>
</dbReference>
<keyword evidence="1 3" id="KW-0853">WD repeat</keyword>
<feature type="repeat" description="WD" evidence="3">
    <location>
        <begin position="386"/>
        <end position="427"/>
    </location>
</feature>
<feature type="repeat" description="WD" evidence="3">
    <location>
        <begin position="260"/>
        <end position="301"/>
    </location>
</feature>
<protein>
    <recommendedName>
        <fullName evidence="6">WD-40 repeat protein</fullName>
    </recommendedName>
</protein>
<organism evidence="4 5">
    <name type="scientific">Paramecium octaurelia</name>
    <dbReference type="NCBI Taxonomy" id="43137"/>
    <lineage>
        <taxon>Eukaryota</taxon>
        <taxon>Sar</taxon>
        <taxon>Alveolata</taxon>
        <taxon>Ciliophora</taxon>
        <taxon>Intramacronucleata</taxon>
        <taxon>Oligohymenophorea</taxon>
        <taxon>Peniculida</taxon>
        <taxon>Parameciidae</taxon>
        <taxon>Paramecium</taxon>
    </lineage>
</organism>
<sequence>MSCWNQQKEDLYEILALSKDVDEVVIPILIIIFKREKIQDENQRQVEQEIVYLEYLSLLNNQQILNVVKNNIKKIIVVLNHILDHDFTKENYSFEEQKQVQDIKNISNDIELVKFLVHITALDKKQIQRGSNSLHLLVEMKLDLKEQSFENIRIRSASLFGTNLVRSEFEKLFNYKWRNLSINQGIKLICHNGSVNSVCFSLYGKTLASCSDDHSICLWDVRTGKKKSSMQGQSAYYTSFLHWHFCVYLEYQNRKISNEFIGHSDTIFSVCFSPECNILASGSRDNSIRLWDVKIGQQKQKLDGHTNNVYSVCFSPDGTKLASGSYDNSIRLWDLKTGQQKAQLDNHTSTVYSVCFSPDGKTLASGSSDNFICLWDVKTGKLEVKLDGHDDQVQSVCFSPDGTQLVSGSYDKSIRLWDLKTGQQIAHLDSHTSTVYSVCFSSDGKTLASGSEDKSIRLYDTNLDSHNELVNSIYFSLDDTSLESVNKDDFIRLSDIKTSQKILSSNNSYK</sequence>
<dbReference type="PANTHER" id="PTHR22847">
    <property type="entry name" value="WD40 REPEAT PROTEIN"/>
    <property type="match status" value="1"/>
</dbReference>
<dbReference type="AlphaFoldDB" id="A0A8S1YM02"/>
<dbReference type="SMART" id="SM00320">
    <property type="entry name" value="WD40"/>
    <property type="match status" value="6"/>
</dbReference>
<evidence type="ECO:0008006" key="6">
    <source>
        <dbReference type="Google" id="ProtNLM"/>
    </source>
</evidence>
<dbReference type="Proteomes" id="UP000683925">
    <property type="component" value="Unassembled WGS sequence"/>
</dbReference>
<feature type="repeat" description="WD" evidence="3">
    <location>
        <begin position="188"/>
        <end position="229"/>
    </location>
</feature>
<proteinExistence type="predicted"/>
<name>A0A8S1YM02_PAROT</name>
<feature type="repeat" description="WD" evidence="3">
    <location>
        <begin position="463"/>
        <end position="504"/>
    </location>
</feature>
<dbReference type="GO" id="GO:1990234">
    <property type="term" value="C:transferase complex"/>
    <property type="evidence" value="ECO:0007669"/>
    <property type="project" value="UniProtKB-ARBA"/>
</dbReference>
<accession>A0A8S1YM02</accession>
<evidence type="ECO:0000256" key="1">
    <source>
        <dbReference type="ARBA" id="ARBA00022574"/>
    </source>
</evidence>
<evidence type="ECO:0000313" key="4">
    <source>
        <dbReference type="EMBL" id="CAD8214361.1"/>
    </source>
</evidence>
<dbReference type="Pfam" id="PF25173">
    <property type="entry name" value="Beta-prop_WDR3_1st"/>
    <property type="match status" value="1"/>
</dbReference>
<reference evidence="4" key="1">
    <citation type="submission" date="2021-01" db="EMBL/GenBank/DDBJ databases">
        <authorList>
            <consortium name="Genoscope - CEA"/>
            <person name="William W."/>
        </authorList>
    </citation>
    <scope>NUCLEOTIDE SEQUENCE</scope>
</reference>
<dbReference type="EMBL" id="CAJJDP010000179">
    <property type="protein sequence ID" value="CAD8214361.1"/>
    <property type="molecule type" value="Genomic_DNA"/>
</dbReference>
<comment type="caution">
    <text evidence="4">The sequence shown here is derived from an EMBL/GenBank/DDBJ whole genome shotgun (WGS) entry which is preliminary data.</text>
</comment>
<feature type="repeat" description="WD" evidence="3">
    <location>
        <begin position="344"/>
        <end position="385"/>
    </location>
</feature>
<dbReference type="PROSITE" id="PS50082">
    <property type="entry name" value="WD_REPEATS_2"/>
    <property type="match status" value="7"/>
</dbReference>
<evidence type="ECO:0000256" key="3">
    <source>
        <dbReference type="PROSITE-ProRule" id="PRU00221"/>
    </source>
</evidence>
<dbReference type="InterPro" id="IPR019775">
    <property type="entry name" value="WD40_repeat_CS"/>
</dbReference>
<feature type="repeat" description="WD" evidence="3">
    <location>
        <begin position="302"/>
        <end position="343"/>
    </location>
</feature>
<dbReference type="PANTHER" id="PTHR22847:SF637">
    <property type="entry name" value="WD REPEAT DOMAIN 5B"/>
    <property type="match status" value="1"/>
</dbReference>